<sequence>MRSDPRPSAILRVHHVPFSQRRLADWIARGARGMQRLADVETRLLREAIADVDTSRPVWICGMARAGSTVLLEFLADAPVFATHRYSDYPWLWTPYWWNHLYERLPLARQPLRERAHRDRLVVGPRSPEAFEEVFWMHFFPGRHDPAVDQVLDAGTRNPAFERFLDEHMRKLVAVRHARRYLAKANEHLPRLEYLARLYPQARFVVPVRDPVAQIASLVAQDRLFGRLDAEDPDVGRHLARAGHFEFGPQKQALNLGDPQAAGVIADCFAGGRVAEGFARQWAAQYGHALDRLDCNASLREACLWIGYERLCEQPAAGLRRIGRHVGLAAADLDPLVERHAPRLSPPDYASPFTAEEAGRLREITAPVFARVAEYL</sequence>
<gene>
    <name evidence="1" type="ORF">I596_2350</name>
</gene>
<evidence type="ECO:0000313" key="2">
    <source>
        <dbReference type="Proteomes" id="UP000076830"/>
    </source>
</evidence>
<evidence type="ECO:0000313" key="1">
    <source>
        <dbReference type="EMBL" id="ANB18358.1"/>
    </source>
</evidence>
<evidence type="ECO:0008006" key="3">
    <source>
        <dbReference type="Google" id="ProtNLM"/>
    </source>
</evidence>
<proteinExistence type="predicted"/>
<dbReference type="AlphaFoldDB" id="A0A160DV13"/>
<keyword evidence="2" id="KW-1185">Reference proteome</keyword>
<dbReference type="InterPro" id="IPR027417">
    <property type="entry name" value="P-loop_NTPase"/>
</dbReference>
<dbReference type="Pfam" id="PF13469">
    <property type="entry name" value="Sulfotransfer_3"/>
    <property type="match status" value="1"/>
</dbReference>
<organism evidence="1 2">
    <name type="scientific">Dokdonella koreensis DS-123</name>
    <dbReference type="NCBI Taxonomy" id="1300342"/>
    <lineage>
        <taxon>Bacteria</taxon>
        <taxon>Pseudomonadati</taxon>
        <taxon>Pseudomonadota</taxon>
        <taxon>Gammaproteobacteria</taxon>
        <taxon>Lysobacterales</taxon>
        <taxon>Rhodanobacteraceae</taxon>
        <taxon>Dokdonella</taxon>
    </lineage>
</organism>
<dbReference type="KEGG" id="dko:I596_2350"/>
<protein>
    <recommendedName>
        <fullName evidence="3">Sulfotransferase</fullName>
    </recommendedName>
</protein>
<reference evidence="1 2" key="1">
    <citation type="submission" date="2016-04" db="EMBL/GenBank/DDBJ databases">
        <title>Complete genome sequence of Dokdonella koreensis DS-123T.</title>
        <authorList>
            <person name="Kim J.F."/>
            <person name="Lee H."/>
            <person name="Kwak M.-J."/>
        </authorList>
    </citation>
    <scope>NUCLEOTIDE SEQUENCE [LARGE SCALE GENOMIC DNA]</scope>
    <source>
        <strain evidence="1 2">DS-123</strain>
    </source>
</reference>
<dbReference type="PATRIC" id="fig|1300342.3.peg.2289"/>
<dbReference type="Gene3D" id="3.40.50.300">
    <property type="entry name" value="P-loop containing nucleotide triphosphate hydrolases"/>
    <property type="match status" value="1"/>
</dbReference>
<dbReference type="Proteomes" id="UP000076830">
    <property type="component" value="Chromosome"/>
</dbReference>
<name>A0A160DV13_9GAMM</name>
<dbReference type="EMBL" id="CP015249">
    <property type="protein sequence ID" value="ANB18358.1"/>
    <property type="molecule type" value="Genomic_DNA"/>
</dbReference>
<dbReference type="STRING" id="1300342.I596_2350"/>
<dbReference type="SUPFAM" id="SSF52540">
    <property type="entry name" value="P-loop containing nucleoside triphosphate hydrolases"/>
    <property type="match status" value="1"/>
</dbReference>
<accession>A0A160DV13</accession>